<dbReference type="HAMAP" id="MF_00086">
    <property type="entry name" value="S_AdoMet_synth1"/>
    <property type="match status" value="1"/>
</dbReference>
<dbReference type="PIRSF" id="PIRSF000497">
    <property type="entry name" value="MAT"/>
    <property type="match status" value="1"/>
</dbReference>
<dbReference type="InterPro" id="IPR022630">
    <property type="entry name" value="S-AdoMet_synt_C"/>
</dbReference>
<comment type="similarity">
    <text evidence="2 10 12">Belongs to the AdoMet synthase family.</text>
</comment>
<organism evidence="16 17">
    <name type="scientific">Mesorhizobium robiniae</name>
    <dbReference type="NCBI Taxonomy" id="559315"/>
    <lineage>
        <taxon>Bacteria</taxon>
        <taxon>Pseudomonadati</taxon>
        <taxon>Pseudomonadota</taxon>
        <taxon>Alphaproteobacteria</taxon>
        <taxon>Hyphomicrobiales</taxon>
        <taxon>Phyllobacteriaceae</taxon>
        <taxon>Mesorhizobium</taxon>
    </lineage>
</organism>
<keyword evidence="3 10" id="KW-0554">One-carbon metabolism</keyword>
<evidence type="ECO:0000256" key="8">
    <source>
        <dbReference type="ARBA" id="ARBA00022842"/>
    </source>
</evidence>
<dbReference type="Pfam" id="PF02773">
    <property type="entry name" value="S-AdoMet_synt_C"/>
    <property type="match status" value="1"/>
</dbReference>
<dbReference type="Proteomes" id="UP001549204">
    <property type="component" value="Unassembled WGS sequence"/>
</dbReference>
<feature type="binding site" evidence="10">
    <location>
        <position position="18"/>
    </location>
    <ligand>
        <name>Mg(2+)</name>
        <dbReference type="ChEBI" id="CHEBI:18420"/>
    </ligand>
</feature>
<dbReference type="PANTHER" id="PTHR11964">
    <property type="entry name" value="S-ADENOSYLMETHIONINE SYNTHETASE"/>
    <property type="match status" value="1"/>
</dbReference>
<feature type="binding site" evidence="10">
    <location>
        <position position="272"/>
    </location>
    <ligand>
        <name>ATP</name>
        <dbReference type="ChEBI" id="CHEBI:30616"/>
        <note>ligand shared between two neighboring subunits</note>
    </ligand>
</feature>
<evidence type="ECO:0000313" key="16">
    <source>
        <dbReference type="EMBL" id="MET3583494.1"/>
    </source>
</evidence>
<comment type="subunit">
    <text evidence="10">Homotetramer; dimer of dimers.</text>
</comment>
<feature type="binding site" description="in other chain" evidence="10">
    <location>
        <position position="280"/>
    </location>
    <ligand>
        <name>L-methionine</name>
        <dbReference type="ChEBI" id="CHEBI:57844"/>
        <note>ligand shared between two neighboring subunits</note>
    </ligand>
</feature>
<feature type="binding site" evidence="10">
    <location>
        <position position="276"/>
    </location>
    <ligand>
        <name>ATP</name>
        <dbReference type="ChEBI" id="CHEBI:30616"/>
        <note>ligand shared between two neighboring subunits</note>
    </ligand>
</feature>
<evidence type="ECO:0000256" key="7">
    <source>
        <dbReference type="ARBA" id="ARBA00022840"/>
    </source>
</evidence>
<evidence type="ECO:0000259" key="14">
    <source>
        <dbReference type="Pfam" id="PF02772"/>
    </source>
</evidence>
<keyword evidence="4 10" id="KW-0808">Transferase</keyword>
<dbReference type="NCBIfam" id="TIGR01034">
    <property type="entry name" value="metK"/>
    <property type="match status" value="1"/>
</dbReference>
<feature type="domain" description="S-adenosylmethionine synthetase N-terminal" evidence="13">
    <location>
        <begin position="5"/>
        <end position="109"/>
    </location>
</feature>
<keyword evidence="10" id="KW-0963">Cytoplasm</keyword>
<feature type="binding site" description="in other chain" evidence="10">
    <location>
        <begin position="174"/>
        <end position="176"/>
    </location>
    <ligand>
        <name>ATP</name>
        <dbReference type="ChEBI" id="CHEBI:30616"/>
        <note>ligand shared between two neighboring subunits</note>
    </ligand>
</feature>
<feature type="binding site" description="in other chain" evidence="10">
    <location>
        <position position="64"/>
    </location>
    <ligand>
        <name>L-methionine</name>
        <dbReference type="ChEBI" id="CHEBI:57844"/>
        <note>ligand shared between two neighboring subunits</note>
    </ligand>
</feature>
<comment type="subcellular location">
    <subcellularLocation>
        <location evidence="10 11">Cytoplasm</location>
    </subcellularLocation>
</comment>
<feature type="domain" description="S-adenosylmethionine synthetase central" evidence="14">
    <location>
        <begin position="124"/>
        <end position="241"/>
    </location>
</feature>
<evidence type="ECO:0000256" key="10">
    <source>
        <dbReference type="HAMAP-Rule" id="MF_00086"/>
    </source>
</evidence>
<dbReference type="EC" id="2.5.1.6" evidence="10"/>
<reference evidence="16 17" key="1">
    <citation type="submission" date="2024-06" db="EMBL/GenBank/DDBJ databases">
        <title>Genomic Encyclopedia of Type Strains, Phase IV (KMG-IV): sequencing the most valuable type-strain genomes for metagenomic binning, comparative biology and taxonomic classification.</title>
        <authorList>
            <person name="Goeker M."/>
        </authorList>
    </citation>
    <scope>NUCLEOTIDE SEQUENCE [LARGE SCALE GENOMIC DNA]</scope>
    <source>
        <strain evidence="16 17">DSM 100022</strain>
    </source>
</reference>
<feature type="binding site" description="in other chain" evidence="10">
    <location>
        <position position="107"/>
    </location>
    <ligand>
        <name>L-methionine</name>
        <dbReference type="ChEBI" id="CHEBI:57844"/>
        <note>ligand shared between two neighboring subunits</note>
    </ligand>
</feature>
<evidence type="ECO:0000256" key="1">
    <source>
        <dbReference type="ARBA" id="ARBA00005224"/>
    </source>
</evidence>
<name>A0ABV2GZ97_9HYPH</name>
<keyword evidence="5 10" id="KW-0479">Metal-binding</keyword>
<comment type="catalytic activity">
    <reaction evidence="10">
        <text>L-methionine + ATP + H2O = S-adenosyl-L-methionine + phosphate + diphosphate</text>
        <dbReference type="Rhea" id="RHEA:21080"/>
        <dbReference type="ChEBI" id="CHEBI:15377"/>
        <dbReference type="ChEBI" id="CHEBI:30616"/>
        <dbReference type="ChEBI" id="CHEBI:33019"/>
        <dbReference type="ChEBI" id="CHEBI:43474"/>
        <dbReference type="ChEBI" id="CHEBI:57844"/>
        <dbReference type="ChEBI" id="CHEBI:59789"/>
        <dbReference type="EC" id="2.5.1.6"/>
    </reaction>
</comment>
<evidence type="ECO:0000256" key="6">
    <source>
        <dbReference type="ARBA" id="ARBA00022741"/>
    </source>
</evidence>
<comment type="pathway">
    <text evidence="1 10">Amino-acid biosynthesis; S-adenosyl-L-methionine biosynthesis; S-adenosyl-L-methionine from L-methionine: step 1/1.</text>
</comment>
<dbReference type="PROSITE" id="PS00376">
    <property type="entry name" value="ADOMET_SYNTHASE_1"/>
    <property type="match status" value="1"/>
</dbReference>
<dbReference type="Pfam" id="PF00438">
    <property type="entry name" value="S-AdoMet_synt_N"/>
    <property type="match status" value="1"/>
</dbReference>
<feature type="binding site" evidence="10">
    <location>
        <position position="51"/>
    </location>
    <ligand>
        <name>K(+)</name>
        <dbReference type="ChEBI" id="CHEBI:29103"/>
    </ligand>
</feature>
<dbReference type="PROSITE" id="PS00377">
    <property type="entry name" value="ADOMET_SYNTHASE_2"/>
    <property type="match status" value="1"/>
</dbReference>
<feature type="binding site" description="in other chain" evidence="10">
    <location>
        <begin position="240"/>
        <end position="241"/>
    </location>
    <ligand>
        <name>ATP</name>
        <dbReference type="ChEBI" id="CHEBI:30616"/>
        <note>ligand shared between two neighboring subunits</note>
    </ligand>
</feature>
<keyword evidence="6 10" id="KW-0547">Nucleotide-binding</keyword>
<evidence type="ECO:0000259" key="13">
    <source>
        <dbReference type="Pfam" id="PF00438"/>
    </source>
</evidence>
<dbReference type="RefSeq" id="WP_263807020.1">
    <property type="nucleotide sequence ID" value="NZ_JBEPMC010000018.1"/>
</dbReference>
<dbReference type="CDD" id="cd18079">
    <property type="entry name" value="S-AdoMet_synt"/>
    <property type="match status" value="1"/>
</dbReference>
<comment type="cofactor">
    <cofactor evidence="10">
        <name>Mg(2+)</name>
        <dbReference type="ChEBI" id="CHEBI:18420"/>
    </cofactor>
    <text evidence="10">Binds 2 divalent ions per subunit.</text>
</comment>
<keyword evidence="7 10" id="KW-0067">ATP-binding</keyword>
<feature type="binding site" evidence="10">
    <location>
        <position position="249"/>
    </location>
    <ligand>
        <name>ATP</name>
        <dbReference type="ChEBI" id="CHEBI:30616"/>
        <note>ligand shared between two neighboring subunits</note>
    </ligand>
</feature>
<feature type="domain" description="S-adenosylmethionine synthetase C-terminal" evidence="15">
    <location>
        <begin position="243"/>
        <end position="382"/>
    </location>
</feature>
<dbReference type="InterPro" id="IPR022631">
    <property type="entry name" value="ADOMET_SYNTHASE_CS"/>
</dbReference>
<evidence type="ECO:0000313" key="17">
    <source>
        <dbReference type="Proteomes" id="UP001549204"/>
    </source>
</evidence>
<evidence type="ECO:0000256" key="2">
    <source>
        <dbReference type="ARBA" id="ARBA00009685"/>
    </source>
</evidence>
<evidence type="ECO:0000256" key="9">
    <source>
        <dbReference type="ARBA" id="ARBA00022958"/>
    </source>
</evidence>
<gene>
    <name evidence="10" type="primary">metK</name>
    <name evidence="16" type="ORF">ABID19_006559</name>
</gene>
<keyword evidence="9 10" id="KW-0630">Potassium</keyword>
<evidence type="ECO:0000256" key="11">
    <source>
        <dbReference type="RuleBase" id="RU000542"/>
    </source>
</evidence>
<evidence type="ECO:0000256" key="12">
    <source>
        <dbReference type="RuleBase" id="RU004462"/>
    </source>
</evidence>
<comment type="caution">
    <text evidence="16">The sequence shown here is derived from an EMBL/GenBank/DDBJ whole genome shotgun (WGS) entry which is preliminary data.</text>
</comment>
<dbReference type="Gene3D" id="3.30.300.10">
    <property type="match status" value="3"/>
</dbReference>
<evidence type="ECO:0000256" key="5">
    <source>
        <dbReference type="ARBA" id="ARBA00022723"/>
    </source>
</evidence>
<evidence type="ECO:0000256" key="3">
    <source>
        <dbReference type="ARBA" id="ARBA00022563"/>
    </source>
</evidence>
<dbReference type="InterPro" id="IPR022636">
    <property type="entry name" value="S-AdoMet_synthetase_sfam"/>
</dbReference>
<comment type="function">
    <text evidence="10">Catalyzes the formation of S-adenosylmethionine (AdoMet) from methionine and ATP. The overall synthetic reaction is composed of two sequential steps, AdoMet formation and the subsequent tripolyphosphate hydrolysis which occurs prior to release of AdoMet from the enzyme.</text>
</comment>
<dbReference type="InterPro" id="IPR002133">
    <property type="entry name" value="S-AdoMet_synthetase"/>
</dbReference>
<protein>
    <recommendedName>
        <fullName evidence="10">S-adenosylmethionine synthase</fullName>
        <shortName evidence="10">AdoMet synthase</shortName>
        <ecNumber evidence="10">2.5.1.6</ecNumber>
    </recommendedName>
    <alternativeName>
        <fullName evidence="10">MAT</fullName>
    </alternativeName>
    <alternativeName>
        <fullName evidence="10">Methionine adenosyltransferase</fullName>
    </alternativeName>
</protein>
<feature type="binding site" evidence="10">
    <location>
        <position position="249"/>
    </location>
    <ligand>
        <name>L-methionine</name>
        <dbReference type="ChEBI" id="CHEBI:57844"/>
        <note>ligand shared between two neighboring subunits</note>
    </ligand>
</feature>
<evidence type="ECO:0000256" key="4">
    <source>
        <dbReference type="ARBA" id="ARBA00022679"/>
    </source>
</evidence>
<feature type="binding site" description="in other chain" evidence="10">
    <location>
        <begin position="255"/>
        <end position="256"/>
    </location>
    <ligand>
        <name>ATP</name>
        <dbReference type="ChEBI" id="CHEBI:30616"/>
        <note>ligand shared between two neighboring subunits</note>
    </ligand>
</feature>
<evidence type="ECO:0000259" key="15">
    <source>
        <dbReference type="Pfam" id="PF02773"/>
    </source>
</evidence>
<dbReference type="GO" id="GO:0004478">
    <property type="term" value="F:methionine adenosyltransferase activity"/>
    <property type="evidence" value="ECO:0007669"/>
    <property type="project" value="UniProtKB-EC"/>
</dbReference>
<feature type="region of interest" description="Flexible loop" evidence="10">
    <location>
        <begin position="107"/>
        <end position="117"/>
    </location>
</feature>
<feature type="binding site" description="in other chain" evidence="10">
    <location>
        <position position="16"/>
    </location>
    <ligand>
        <name>ATP</name>
        <dbReference type="ChEBI" id="CHEBI:30616"/>
        <note>ligand shared between two neighboring subunits</note>
    </ligand>
</feature>
<dbReference type="SUPFAM" id="SSF55973">
    <property type="entry name" value="S-adenosylmethionine synthetase"/>
    <property type="match status" value="3"/>
</dbReference>
<proteinExistence type="inferred from homology"/>
<dbReference type="InterPro" id="IPR022629">
    <property type="entry name" value="S-AdoMet_synt_central"/>
</dbReference>
<comment type="cofactor">
    <cofactor evidence="10">
        <name>K(+)</name>
        <dbReference type="ChEBI" id="CHEBI:29103"/>
    </cofactor>
    <text evidence="10">Binds 1 potassium ion per subunit.</text>
</comment>
<dbReference type="EMBL" id="JBEPMC010000018">
    <property type="protein sequence ID" value="MET3583494.1"/>
    <property type="molecule type" value="Genomic_DNA"/>
</dbReference>
<keyword evidence="17" id="KW-1185">Reference proteome</keyword>
<dbReference type="Pfam" id="PF02772">
    <property type="entry name" value="S-AdoMet_synt_M"/>
    <property type="match status" value="1"/>
</dbReference>
<dbReference type="InterPro" id="IPR022628">
    <property type="entry name" value="S-AdoMet_synt_N"/>
</dbReference>
<keyword evidence="8 10" id="KW-0460">Magnesium</keyword>
<accession>A0ABV2GZ97</accession>
<sequence length="398" mass="43003">MARQFVFSSESVGAGHPDKLADNISDAILDAVLRSDPKARVACEALVKTCEALVKTGMVVLAGEITSDAQVDYSQVARDTILDVGYDDDAVGFDGRRCAVVLALTEQSPDISQGVDEGRGQDLEQGAGDQGLMFGFACSETDTLMPLPIQLAHRLTKRQEEVRKAGQLSWLRPDVKSQVTVRYEGLRPVALDTIILSTQHAEEVSQDTVREGVVEEIIRPVLPTDLDTAGIRILVNPTGRFVVGGPRGDCGLTGRKIIVDSYGGMGRHGGGAFSGKDPSKVDRSAAYAARYVAKNIVASGLAEVCEVQLAYAIGVASPVSVMVNTFGTARIEEKRIEGLVLELFDLRPKGIIKMLDLLRPIYRKTATYGHFGREEPEFTWERTDRAEDLRRAAGLAAA</sequence>